<dbReference type="EMBL" id="KZ293717">
    <property type="protein sequence ID" value="PBK82434.1"/>
    <property type="molecule type" value="Genomic_DNA"/>
</dbReference>
<organism evidence="1 2">
    <name type="scientific">Armillaria gallica</name>
    <name type="common">Bulbous honey fungus</name>
    <name type="synonym">Armillaria bulbosa</name>
    <dbReference type="NCBI Taxonomy" id="47427"/>
    <lineage>
        <taxon>Eukaryota</taxon>
        <taxon>Fungi</taxon>
        <taxon>Dikarya</taxon>
        <taxon>Basidiomycota</taxon>
        <taxon>Agaricomycotina</taxon>
        <taxon>Agaricomycetes</taxon>
        <taxon>Agaricomycetidae</taxon>
        <taxon>Agaricales</taxon>
        <taxon>Marasmiineae</taxon>
        <taxon>Physalacriaceae</taxon>
        <taxon>Armillaria</taxon>
    </lineage>
</organism>
<proteinExistence type="predicted"/>
<dbReference type="AlphaFoldDB" id="A0A2H3CM44"/>
<dbReference type="Proteomes" id="UP000217790">
    <property type="component" value="Unassembled WGS sequence"/>
</dbReference>
<evidence type="ECO:0000313" key="2">
    <source>
        <dbReference type="Proteomes" id="UP000217790"/>
    </source>
</evidence>
<gene>
    <name evidence="1" type="ORF">ARMGADRAFT_1090301</name>
</gene>
<name>A0A2H3CM44_ARMGA</name>
<accession>A0A2H3CM44</accession>
<evidence type="ECO:0008006" key="3">
    <source>
        <dbReference type="Google" id="ProtNLM"/>
    </source>
</evidence>
<evidence type="ECO:0000313" key="1">
    <source>
        <dbReference type="EMBL" id="PBK82434.1"/>
    </source>
</evidence>
<dbReference type="InParanoid" id="A0A2H3CM44"/>
<sequence>MSSFVWTLIGSSGDMGFMDDDELEEYGACSADIFSYRLIVCVPDPNTEKVPMQVTKLLQEIIDMIICYVCTDDCPQDFIFHVLAMLTAKHLVLTARCFLKGMQMALYQHICMTFAQLTGVWMDILVLNPSFPIAICTLELVTVEDNDMMPLSSFLPIIEQGFALSTIILKHIEFDNDIVSGLASLVPCFKTLIFEGCTYNEQEFNTLLRLCLASDELRMGITDICTFTGCITEGEDELVVDPASPTDPIQSFSYNTEGRLNFLTEHPIFTCAMQPRLCALHILFIHANYQAYEFMQGIVTTSRKTLQVVDVVDEAGDGHP</sequence>
<dbReference type="OrthoDB" id="10527181at2759"/>
<keyword evidence="2" id="KW-1185">Reference proteome</keyword>
<protein>
    <recommendedName>
        <fullName evidence="3">F-box domain-containing protein</fullName>
    </recommendedName>
</protein>
<reference evidence="2" key="1">
    <citation type="journal article" date="2017" name="Nat. Ecol. Evol.">
        <title>Genome expansion and lineage-specific genetic innovations in the forest pathogenic fungi Armillaria.</title>
        <authorList>
            <person name="Sipos G."/>
            <person name="Prasanna A.N."/>
            <person name="Walter M.C."/>
            <person name="O'Connor E."/>
            <person name="Balint B."/>
            <person name="Krizsan K."/>
            <person name="Kiss B."/>
            <person name="Hess J."/>
            <person name="Varga T."/>
            <person name="Slot J."/>
            <person name="Riley R."/>
            <person name="Boka B."/>
            <person name="Rigling D."/>
            <person name="Barry K."/>
            <person name="Lee J."/>
            <person name="Mihaltcheva S."/>
            <person name="LaButti K."/>
            <person name="Lipzen A."/>
            <person name="Waldron R."/>
            <person name="Moloney N.M."/>
            <person name="Sperisen C."/>
            <person name="Kredics L."/>
            <person name="Vagvoelgyi C."/>
            <person name="Patrignani A."/>
            <person name="Fitzpatrick D."/>
            <person name="Nagy I."/>
            <person name="Doyle S."/>
            <person name="Anderson J.B."/>
            <person name="Grigoriev I.V."/>
            <person name="Gueldener U."/>
            <person name="Muensterkoetter M."/>
            <person name="Nagy L.G."/>
        </authorList>
    </citation>
    <scope>NUCLEOTIDE SEQUENCE [LARGE SCALE GENOMIC DNA]</scope>
    <source>
        <strain evidence="2">Ar21-2</strain>
    </source>
</reference>